<dbReference type="InterPro" id="IPR007213">
    <property type="entry name" value="Ppm1/Ppm2/Tcmp"/>
</dbReference>
<name>A0A1E7QWE4_9GAMM</name>
<accession>A0A1E7QWE4</accession>
<keyword evidence="4" id="KW-1185">Reference proteome</keyword>
<protein>
    <submittedName>
        <fullName evidence="3">Methyltransferase</fullName>
    </submittedName>
</protein>
<sequence length="276" mass="31856">MTKISLNLQNSIAETLLITLYAKSVETHKKRPLIQDLIACDLVNKIDYDFSKFKNKRASSVGVAIRANHFDQQLKNFIQKHANPIIVIIGCGLDTRLQRIGELGQDAQFYQLDLPEVITLRQQLIPPQNNEHLIAASVLTTDWMDQLKQQYPNGNFMFIIEGVLMYFNEQENKKLFIALAERFPGAALHFDMLNKWMSHQSALHDTVSKTKAEFKFGLDNEKALEHWHPALKHMKSYLFNELQGYYRMGIILSGLMTVIPRFKTASRIMEYQIKNA</sequence>
<keyword evidence="1 3" id="KW-0489">Methyltransferase</keyword>
<evidence type="ECO:0000256" key="2">
    <source>
        <dbReference type="ARBA" id="ARBA00022679"/>
    </source>
</evidence>
<dbReference type="STRING" id="1262585.BJI46_06765"/>
<dbReference type="OrthoDB" id="7063113at2"/>
<dbReference type="AlphaFoldDB" id="A0A1E7QWE4"/>
<dbReference type="Proteomes" id="UP000185895">
    <property type="component" value="Unassembled WGS sequence"/>
</dbReference>
<dbReference type="PANTHER" id="PTHR43619">
    <property type="entry name" value="S-ADENOSYL-L-METHIONINE-DEPENDENT METHYLTRANSFERASE YKTD-RELATED"/>
    <property type="match status" value="1"/>
</dbReference>
<dbReference type="EMBL" id="MKKK01000074">
    <property type="protein sequence ID" value="OEY91434.1"/>
    <property type="molecule type" value="Genomic_DNA"/>
</dbReference>
<keyword evidence="2 3" id="KW-0808">Transferase</keyword>
<evidence type="ECO:0000313" key="3">
    <source>
        <dbReference type="EMBL" id="OEY91434.1"/>
    </source>
</evidence>
<dbReference type="PIRSF" id="PIRSF028177">
    <property type="entry name" value="Polyketide_synth_Omtfrase_TcmP"/>
    <property type="match status" value="1"/>
</dbReference>
<comment type="caution">
    <text evidence="3">The sequence shown here is derived from an EMBL/GenBank/DDBJ whole genome shotgun (WGS) entry which is preliminary data.</text>
</comment>
<dbReference type="InterPro" id="IPR029063">
    <property type="entry name" value="SAM-dependent_MTases_sf"/>
</dbReference>
<evidence type="ECO:0000256" key="1">
    <source>
        <dbReference type="ARBA" id="ARBA00022603"/>
    </source>
</evidence>
<dbReference type="RefSeq" id="WP_070071050.1">
    <property type="nucleotide sequence ID" value="NZ_MKKK01000074.1"/>
</dbReference>
<dbReference type="GO" id="GO:0008168">
    <property type="term" value="F:methyltransferase activity"/>
    <property type="evidence" value="ECO:0007669"/>
    <property type="project" value="UniProtKB-KW"/>
</dbReference>
<dbReference type="Gene3D" id="3.40.50.150">
    <property type="entry name" value="Vaccinia Virus protein VP39"/>
    <property type="match status" value="1"/>
</dbReference>
<reference evidence="3 4" key="1">
    <citation type="submission" date="2016-09" db="EMBL/GenBank/DDBJ databases">
        <authorList>
            <person name="Capua I."/>
            <person name="De Benedictis P."/>
            <person name="Joannis T."/>
            <person name="Lombin L.H."/>
            <person name="Cattoli G."/>
        </authorList>
    </citation>
    <scope>NUCLEOTIDE SEQUENCE [LARGE SCALE GENOMIC DNA]</scope>
    <source>
        <strain evidence="3 4">ANC 4671</strain>
    </source>
</reference>
<gene>
    <name evidence="3" type="ORF">BJI46_06765</name>
</gene>
<organism evidence="3 4">
    <name type="scientific">Acinetobacter qingfengensis</name>
    <dbReference type="NCBI Taxonomy" id="1262585"/>
    <lineage>
        <taxon>Bacteria</taxon>
        <taxon>Pseudomonadati</taxon>
        <taxon>Pseudomonadota</taxon>
        <taxon>Gammaproteobacteria</taxon>
        <taxon>Moraxellales</taxon>
        <taxon>Moraxellaceae</taxon>
        <taxon>Acinetobacter</taxon>
    </lineage>
</organism>
<dbReference type="InterPro" id="IPR016874">
    <property type="entry name" value="TcmP-like"/>
</dbReference>
<dbReference type="Pfam" id="PF04072">
    <property type="entry name" value="LCM"/>
    <property type="match status" value="1"/>
</dbReference>
<dbReference type="PANTHER" id="PTHR43619:SF2">
    <property type="entry name" value="S-ADENOSYL-L-METHIONINE-DEPENDENT METHYLTRANSFERASES SUPERFAMILY PROTEIN"/>
    <property type="match status" value="1"/>
</dbReference>
<dbReference type="GO" id="GO:0032259">
    <property type="term" value="P:methylation"/>
    <property type="evidence" value="ECO:0007669"/>
    <property type="project" value="UniProtKB-KW"/>
</dbReference>
<proteinExistence type="predicted"/>
<evidence type="ECO:0000313" key="4">
    <source>
        <dbReference type="Proteomes" id="UP000185895"/>
    </source>
</evidence>
<dbReference type="SUPFAM" id="SSF53335">
    <property type="entry name" value="S-adenosyl-L-methionine-dependent methyltransferases"/>
    <property type="match status" value="1"/>
</dbReference>